<gene>
    <name evidence="1" type="ORF">EMUR_03790</name>
</gene>
<sequence>MALILNMVIILIVLAVVCAIRRSVNVSRARALAAEEVSDFLMSRPFRPECDRSLLSATDTMDCILYLFQCWKDTHPRCNVIDYGMCDMYRAILLSRTINMYQDNKKLTSAEEHKLKELGILMAPSNISNKCAENVIRYDVSKLVERASGCVKYIDVDSEEDMVIRYSVERAFSVFKSNMRAIEKQEAAVHGQVFNLITDAAPPVLVKAQDETQYRKIYPVL</sequence>
<keyword evidence="2" id="KW-1185">Reference proteome</keyword>
<evidence type="ECO:0000313" key="1">
    <source>
        <dbReference type="EMBL" id="AHC39742.1"/>
    </source>
</evidence>
<dbReference type="STRING" id="1423892.EMUR_03790"/>
<evidence type="ECO:0000313" key="2">
    <source>
        <dbReference type="Proteomes" id="UP000018689"/>
    </source>
</evidence>
<dbReference type="AlphaFoldDB" id="V9R7E8"/>
<name>V9R7E8_9RICK</name>
<dbReference type="PATRIC" id="fig|1423892.3.peg.776"/>
<reference evidence="1 2" key="1">
    <citation type="journal article" date="2014" name="Genome Announc.">
        <title>Complete Genome Sequence of Ehrlichia muris Strain AS145T, a Model Monocytotropic Ehrlichia Strain.</title>
        <authorList>
            <person name="Thirumalapura N.R."/>
            <person name="Qin X."/>
            <person name="Kuriakose J.A."/>
            <person name="Walker D.H."/>
        </authorList>
    </citation>
    <scope>NUCLEOTIDE SEQUENCE [LARGE SCALE GENOMIC DNA]</scope>
    <source>
        <strain evidence="2">AS154</strain>
    </source>
</reference>
<dbReference type="HOGENOM" id="CLU_1223171_0_0_5"/>
<protein>
    <submittedName>
        <fullName evidence="1">Uncharacterized protein</fullName>
    </submittedName>
</protein>
<organism evidence="1 2">
    <name type="scientific">Ehrlichia muris AS145</name>
    <dbReference type="NCBI Taxonomy" id="1423892"/>
    <lineage>
        <taxon>Bacteria</taxon>
        <taxon>Pseudomonadati</taxon>
        <taxon>Pseudomonadota</taxon>
        <taxon>Alphaproteobacteria</taxon>
        <taxon>Rickettsiales</taxon>
        <taxon>Anaplasmataceae</taxon>
        <taxon>Ehrlichia</taxon>
    </lineage>
</organism>
<dbReference type="KEGG" id="emr:EMUR_03790"/>
<dbReference type="EMBL" id="CP006917">
    <property type="protein sequence ID" value="AHC39742.1"/>
    <property type="molecule type" value="Genomic_DNA"/>
</dbReference>
<accession>V9R7E8</accession>
<dbReference type="Proteomes" id="UP000018689">
    <property type="component" value="Chromosome"/>
</dbReference>
<proteinExistence type="predicted"/>